<feature type="compositionally biased region" description="Basic residues" evidence="1">
    <location>
        <begin position="287"/>
        <end position="296"/>
    </location>
</feature>
<accession>A0A8S5LQY1</accession>
<dbReference type="InterPro" id="IPR035986">
    <property type="entry name" value="PKD_dom_sf"/>
</dbReference>
<proteinExistence type="predicted"/>
<evidence type="ECO:0000313" key="3">
    <source>
        <dbReference type="EMBL" id="DAD72346.1"/>
    </source>
</evidence>
<dbReference type="SUPFAM" id="SSF49299">
    <property type="entry name" value="PKD domain"/>
    <property type="match status" value="1"/>
</dbReference>
<dbReference type="PROSITE" id="PS50093">
    <property type="entry name" value="PKD"/>
    <property type="match status" value="1"/>
</dbReference>
<name>A0A8S5LQY1_9CAUD</name>
<dbReference type="Pfam" id="PF18911">
    <property type="entry name" value="PKD_4"/>
    <property type="match status" value="1"/>
</dbReference>
<dbReference type="Gene3D" id="2.60.40.10">
    <property type="entry name" value="Immunoglobulins"/>
    <property type="match status" value="1"/>
</dbReference>
<dbReference type="CDD" id="cd00146">
    <property type="entry name" value="PKD"/>
    <property type="match status" value="1"/>
</dbReference>
<feature type="region of interest" description="Disordered" evidence="1">
    <location>
        <begin position="271"/>
        <end position="296"/>
    </location>
</feature>
<dbReference type="InterPro" id="IPR022409">
    <property type="entry name" value="PKD/Chitinase_dom"/>
</dbReference>
<reference evidence="3" key="1">
    <citation type="journal article" date="2021" name="Proc. Natl. Acad. Sci. U.S.A.">
        <title>A Catalog of Tens of Thousands of Viruses from Human Metagenomes Reveals Hidden Associations with Chronic Diseases.</title>
        <authorList>
            <person name="Tisza M.J."/>
            <person name="Buck C.B."/>
        </authorList>
    </citation>
    <scope>NUCLEOTIDE SEQUENCE</scope>
    <source>
        <strain evidence="3">CtfJc17</strain>
    </source>
</reference>
<dbReference type="SMART" id="SM00089">
    <property type="entry name" value="PKD"/>
    <property type="match status" value="1"/>
</dbReference>
<evidence type="ECO:0000259" key="2">
    <source>
        <dbReference type="PROSITE" id="PS50093"/>
    </source>
</evidence>
<sequence length="296" mass="33449">MENLDFVATTNGLEVSFRVLSQVPVKAIFDWDFGDDKGSAYDVKQPTYTYEKSGFYTVALNITNSDGLNLSATKLVIVNTKAVTTLTDSIYNLINYLIPSEISDGMTFEEKEMYITKWQLYIQPLVNHCIPLDKYNDELMYEALENQLIMELAAWDYLNVKLLNLLTSTGEYLSQLTSTKEQAGDGSSKPELTRGDRIKQITTGPTEVQYYDMLSDSTSSLWKTFSQALQPGGVIDELKQRLCMLATRLEIYLPFCAPVNKLVVPRVVDRRRPGILDGPNPSVPVKRNGRTLIKKR</sequence>
<dbReference type="EMBL" id="BK015898">
    <property type="protein sequence ID" value="DAD72346.1"/>
    <property type="molecule type" value="Genomic_DNA"/>
</dbReference>
<protein>
    <submittedName>
        <fullName evidence="3">PKD protein</fullName>
    </submittedName>
</protein>
<dbReference type="InterPro" id="IPR000601">
    <property type="entry name" value="PKD_dom"/>
</dbReference>
<organism evidence="3">
    <name type="scientific">Myoviridae sp. ctfJc17</name>
    <dbReference type="NCBI Taxonomy" id="2827612"/>
    <lineage>
        <taxon>Viruses</taxon>
        <taxon>Duplodnaviria</taxon>
        <taxon>Heunggongvirae</taxon>
        <taxon>Uroviricota</taxon>
        <taxon>Caudoviricetes</taxon>
    </lineage>
</organism>
<feature type="domain" description="PKD" evidence="2">
    <location>
        <begin position="24"/>
        <end position="85"/>
    </location>
</feature>
<evidence type="ECO:0000256" key="1">
    <source>
        <dbReference type="SAM" id="MobiDB-lite"/>
    </source>
</evidence>
<dbReference type="InterPro" id="IPR013783">
    <property type="entry name" value="Ig-like_fold"/>
</dbReference>